<proteinExistence type="predicted"/>
<dbReference type="OrthoDB" id="2770090at2759"/>
<sequence>MNIQKSLPPTFRSHYRLFLRTASAAVLHHSQAKRNLRERWRPMFDAGAQVTHELQDRPDDASPEWIRARERWLRDWNKRLDGTLKLLYTSARSRGLPHKVTRNLGFMIMYERDRIIGKLHRLPKWDSSAQRKRTAVAPKELKAIRKKQEEEQSHNNANKALDEVIRMAEAFSGLTLGRNQVIIRKWPSHRRT</sequence>
<comment type="caution">
    <text evidence="1">The sequence shown here is derived from an EMBL/GenBank/DDBJ whole genome shotgun (WGS) entry which is preliminary data.</text>
</comment>
<dbReference type="AlphaFoldDB" id="A0A9P5NZD3"/>
<dbReference type="Proteomes" id="UP000724874">
    <property type="component" value="Unassembled WGS sequence"/>
</dbReference>
<protein>
    <submittedName>
        <fullName evidence="1">Uncharacterized protein</fullName>
    </submittedName>
</protein>
<evidence type="ECO:0000313" key="2">
    <source>
        <dbReference type="Proteomes" id="UP000724874"/>
    </source>
</evidence>
<name>A0A9P5NZD3_GYMJU</name>
<organism evidence="1 2">
    <name type="scientific">Gymnopilus junonius</name>
    <name type="common">Spectacular rustgill mushroom</name>
    <name type="synonym">Gymnopilus spectabilis subsp. junonius</name>
    <dbReference type="NCBI Taxonomy" id="109634"/>
    <lineage>
        <taxon>Eukaryota</taxon>
        <taxon>Fungi</taxon>
        <taxon>Dikarya</taxon>
        <taxon>Basidiomycota</taxon>
        <taxon>Agaricomycotina</taxon>
        <taxon>Agaricomycetes</taxon>
        <taxon>Agaricomycetidae</taxon>
        <taxon>Agaricales</taxon>
        <taxon>Agaricineae</taxon>
        <taxon>Hymenogastraceae</taxon>
        <taxon>Gymnopilus</taxon>
    </lineage>
</organism>
<evidence type="ECO:0000313" key="1">
    <source>
        <dbReference type="EMBL" id="KAF8911634.1"/>
    </source>
</evidence>
<accession>A0A9P5NZD3</accession>
<gene>
    <name evidence="1" type="ORF">CPB84DRAFT_1762431</name>
</gene>
<keyword evidence="2" id="KW-1185">Reference proteome</keyword>
<dbReference type="EMBL" id="JADNYJ010000004">
    <property type="protein sequence ID" value="KAF8911634.1"/>
    <property type="molecule type" value="Genomic_DNA"/>
</dbReference>
<reference evidence="1" key="1">
    <citation type="submission" date="2020-11" db="EMBL/GenBank/DDBJ databases">
        <authorList>
            <consortium name="DOE Joint Genome Institute"/>
            <person name="Ahrendt S."/>
            <person name="Riley R."/>
            <person name="Andreopoulos W."/>
            <person name="LaButti K."/>
            <person name="Pangilinan J."/>
            <person name="Ruiz-duenas F.J."/>
            <person name="Barrasa J.M."/>
            <person name="Sanchez-Garcia M."/>
            <person name="Camarero S."/>
            <person name="Miyauchi S."/>
            <person name="Serrano A."/>
            <person name="Linde D."/>
            <person name="Babiker R."/>
            <person name="Drula E."/>
            <person name="Ayuso-Fernandez I."/>
            <person name="Pacheco R."/>
            <person name="Padilla G."/>
            <person name="Ferreira P."/>
            <person name="Barriuso J."/>
            <person name="Kellner H."/>
            <person name="Castanera R."/>
            <person name="Alfaro M."/>
            <person name="Ramirez L."/>
            <person name="Pisabarro A.G."/>
            <person name="Kuo A."/>
            <person name="Tritt A."/>
            <person name="Lipzen A."/>
            <person name="He G."/>
            <person name="Yan M."/>
            <person name="Ng V."/>
            <person name="Cullen D."/>
            <person name="Martin F."/>
            <person name="Rosso M.-N."/>
            <person name="Henrissat B."/>
            <person name="Hibbett D."/>
            <person name="Martinez A.T."/>
            <person name="Grigoriev I.V."/>
        </authorList>
    </citation>
    <scope>NUCLEOTIDE SEQUENCE</scope>
    <source>
        <strain evidence="1">AH 44721</strain>
    </source>
</reference>